<evidence type="ECO:0000313" key="1">
    <source>
        <dbReference type="EMBL" id="MAA13492.1"/>
    </source>
</evidence>
<organism evidence="1">
    <name type="scientific">Rhipicephalus zambeziensis</name>
    <dbReference type="NCBI Taxonomy" id="60191"/>
    <lineage>
        <taxon>Eukaryota</taxon>
        <taxon>Metazoa</taxon>
        <taxon>Ecdysozoa</taxon>
        <taxon>Arthropoda</taxon>
        <taxon>Chelicerata</taxon>
        <taxon>Arachnida</taxon>
        <taxon>Acari</taxon>
        <taxon>Parasitiformes</taxon>
        <taxon>Ixodida</taxon>
        <taxon>Ixodoidea</taxon>
        <taxon>Ixodidae</taxon>
        <taxon>Rhipicephalinae</taxon>
        <taxon>Rhipicephalus</taxon>
        <taxon>Rhipicephalus</taxon>
    </lineage>
</organism>
<proteinExistence type="predicted"/>
<name>A0A224YI39_9ACAR</name>
<reference evidence="1" key="1">
    <citation type="journal article" date="2017" name="Parasit. Vectors">
        <title>Sialotranscriptomics of Rhipicephalus zambeziensis reveals intricate expression profiles of secretory proteins and suggests tight temporal transcriptional regulation during blood-feeding.</title>
        <authorList>
            <person name="de Castro M.H."/>
            <person name="de Klerk D."/>
            <person name="Pienaar R."/>
            <person name="Rees D.J.G."/>
            <person name="Mans B.J."/>
        </authorList>
    </citation>
    <scope>NUCLEOTIDE SEQUENCE</scope>
    <source>
        <tissue evidence="1">Salivary glands</tissue>
    </source>
</reference>
<protein>
    <submittedName>
        <fullName evidence="1">Uncharacterized protein</fullName>
    </submittedName>
</protein>
<sequence>MGVFSEAVAGKKRAFPTTGRESTSCRCFDRALVLCAPRTFFLFLFGPHHPPTAVFSSGALHLGKGQNSNHHLIYREMPLRPGRGLKNSGGSTARVCCSATISSFNRCRVCSGQRSSHRQLVIAFDRQASPEIAQIISSAAPRSSRPPRMSSVQPADLSPAVLAAVSFPRFHWLP</sequence>
<accession>A0A224YI39</accession>
<dbReference type="EMBL" id="GFPF01002346">
    <property type="protein sequence ID" value="MAA13492.1"/>
    <property type="molecule type" value="Transcribed_RNA"/>
</dbReference>
<dbReference type="AlphaFoldDB" id="A0A224YI39"/>